<comment type="caution">
    <text evidence="1">The sequence shown here is derived from an EMBL/GenBank/DDBJ whole genome shotgun (WGS) entry which is preliminary data.</text>
</comment>
<dbReference type="Proteomes" id="UP000616151">
    <property type="component" value="Unassembled WGS sequence"/>
</dbReference>
<evidence type="ECO:0000313" key="2">
    <source>
        <dbReference type="Proteomes" id="UP000616151"/>
    </source>
</evidence>
<protein>
    <submittedName>
        <fullName evidence="1">MFS transporter</fullName>
    </submittedName>
</protein>
<proteinExistence type="predicted"/>
<gene>
    <name evidence="1" type="ORF">JHL16_10125</name>
</gene>
<keyword evidence="2" id="KW-1185">Reference proteome</keyword>
<evidence type="ECO:0000313" key="1">
    <source>
        <dbReference type="EMBL" id="MBK1866710.1"/>
    </source>
</evidence>
<dbReference type="EMBL" id="JAENHL010000006">
    <property type="protein sequence ID" value="MBK1866710.1"/>
    <property type="molecule type" value="Genomic_DNA"/>
</dbReference>
<sequence length="399" mass="43186">MASEASPAIWTAAPPRRGAFAFASLFAMESFARALVATVVSVQAHDLLLSSQKVSVLFTCVSIAVLVSTLSLPILFRHVPRRWIYTIGIIGLIVASLAFALHTLPGQVGGMYLRNIGTATLNISLSLYILDHIRKADLVRSEPMRLTFSAASWTIGPFLGVWLYETYGAWAPQALSIASSILVLTFFWYLRLNAHPVIRAATSGPQNPLANVGRFVSQPRLRLAWFIAFGRSCFWSTFFIYGALLMIEGGLGKEASGILISLSQLVLGTAYLFGKISERTGVRKVISLSFAVAAVAAIAAGYAGTEAPILAGAFLLVGAIANSALDGVGGIPYLRSVRAHERPQMTGVYRSYVDLSDLLPSFIFSFVLLYFPLGTVFYILGALMAVVGFVAWRYLPRTM</sequence>
<reference evidence="1" key="1">
    <citation type="submission" date="2021-01" db="EMBL/GenBank/DDBJ databases">
        <authorList>
            <person name="Sun Q."/>
        </authorList>
    </citation>
    <scope>NUCLEOTIDE SEQUENCE</scope>
    <source>
        <strain evidence="1">YIM B02566</strain>
    </source>
</reference>
<accession>A0ACC5R242</accession>
<organism evidence="1 2">
    <name type="scientific">Taklimakanibacter albus</name>
    <dbReference type="NCBI Taxonomy" id="2800327"/>
    <lineage>
        <taxon>Bacteria</taxon>
        <taxon>Pseudomonadati</taxon>
        <taxon>Pseudomonadota</taxon>
        <taxon>Alphaproteobacteria</taxon>
        <taxon>Hyphomicrobiales</taxon>
        <taxon>Aestuariivirgaceae</taxon>
        <taxon>Taklimakanibacter</taxon>
    </lineage>
</organism>
<name>A0ACC5R242_9HYPH</name>